<proteinExistence type="inferred from homology"/>
<dbReference type="NCBIfam" id="TIGR01490">
    <property type="entry name" value="HAD-SF-IB-hyp1"/>
    <property type="match status" value="1"/>
</dbReference>
<keyword evidence="4" id="KW-1185">Reference proteome</keyword>
<dbReference type="InterPro" id="IPR036412">
    <property type="entry name" value="HAD-like_sf"/>
</dbReference>
<dbReference type="SUPFAM" id="SSF56784">
    <property type="entry name" value="HAD-like"/>
    <property type="match status" value="1"/>
</dbReference>
<feature type="compositionally biased region" description="Basic and acidic residues" evidence="2">
    <location>
        <begin position="1"/>
        <end position="17"/>
    </location>
</feature>
<gene>
    <name evidence="3" type="ORF">AB6N35_03080</name>
</gene>
<dbReference type="Proteomes" id="UP001560293">
    <property type="component" value="Unassembled WGS sequence"/>
</dbReference>
<dbReference type="Gene3D" id="3.40.50.1000">
    <property type="entry name" value="HAD superfamily/HAD-like"/>
    <property type="match status" value="1"/>
</dbReference>
<dbReference type="RefSeq" id="WP_082767623.1">
    <property type="nucleotide sequence ID" value="NZ_JALXVY010000001.1"/>
</dbReference>
<dbReference type="GO" id="GO:0016787">
    <property type="term" value="F:hydrolase activity"/>
    <property type="evidence" value="ECO:0007669"/>
    <property type="project" value="UniProtKB-KW"/>
</dbReference>
<organism evidence="3 4">
    <name type="scientific">Dietzia cinnamea</name>
    <dbReference type="NCBI Taxonomy" id="321318"/>
    <lineage>
        <taxon>Bacteria</taxon>
        <taxon>Bacillati</taxon>
        <taxon>Actinomycetota</taxon>
        <taxon>Actinomycetes</taxon>
        <taxon>Mycobacteriales</taxon>
        <taxon>Dietziaceae</taxon>
        <taxon>Dietzia</taxon>
    </lineage>
</organism>
<reference evidence="4" key="1">
    <citation type="submission" date="2024-07" db="EMBL/GenBank/DDBJ databases">
        <title>Pseudomonas strain that inhibits Aeromonas fish pathogens.</title>
        <authorList>
            <person name="Wildschutte H."/>
        </authorList>
    </citation>
    <scope>NUCLEOTIDE SEQUENCE [LARGE SCALE GENOMIC DNA]</scope>
    <source>
        <strain evidence="4">n60</strain>
    </source>
</reference>
<evidence type="ECO:0000313" key="4">
    <source>
        <dbReference type="Proteomes" id="UP001560293"/>
    </source>
</evidence>
<dbReference type="PANTHER" id="PTHR43344:SF15">
    <property type="entry name" value="PHOSPHOSERINE PHOSPHATASE SERB1"/>
    <property type="match status" value="1"/>
</dbReference>
<accession>A0ABV3YFN2</accession>
<feature type="compositionally biased region" description="Low complexity" evidence="2">
    <location>
        <begin position="82"/>
        <end position="97"/>
    </location>
</feature>
<protein>
    <submittedName>
        <fullName evidence="3">HAD family hydrolase</fullName>
    </submittedName>
</protein>
<sequence length="389" mass="41593">MNDSHPENDHARDEHGAGQHSAGQHSAGQHRDDRYDDDSPRRRRLPGRADVISALGRLVWRRRDARVQRVAGEASAEHAVKLEPGAEPGPPLADADGADRAAVAPTAPPAAGTVEETADTGPFVADPRVAAFFDVDNTLIQGASIILLARGLAKHRFFTVRDIAGLAWSQAKFRISGEENADDVAAGRDKALSFVKGRTVAELTALSEEVVDTSMLDRVWPGTRSLVQMHLDAGQQVWLVTATPVMLARVIATRLGLSGALGTVAEEHDGVYTGRLVGDILHGPGKAHAIAKLAEAEGFDLSRCYAYSDSFNDMPMLTMVGNPVAINPDSRLRKYASENGWDVKDFRTVRKAAKKAMPGVLAVGGLAGARAAARSSYGVRATGSLRRMF</sequence>
<dbReference type="InterPro" id="IPR050582">
    <property type="entry name" value="HAD-like_SerB"/>
</dbReference>
<dbReference type="NCBIfam" id="TIGR01488">
    <property type="entry name" value="HAD-SF-IB"/>
    <property type="match status" value="1"/>
</dbReference>
<dbReference type="InterPro" id="IPR006385">
    <property type="entry name" value="HAD_hydro_SerB1"/>
</dbReference>
<name>A0ABV3YFN2_9ACTN</name>
<evidence type="ECO:0000256" key="2">
    <source>
        <dbReference type="SAM" id="MobiDB-lite"/>
    </source>
</evidence>
<comment type="caution">
    <text evidence="3">The sequence shown here is derived from an EMBL/GenBank/DDBJ whole genome shotgun (WGS) entry which is preliminary data.</text>
</comment>
<dbReference type="PANTHER" id="PTHR43344">
    <property type="entry name" value="PHOSPHOSERINE PHOSPHATASE"/>
    <property type="match status" value="1"/>
</dbReference>
<dbReference type="InterPro" id="IPR023214">
    <property type="entry name" value="HAD_sf"/>
</dbReference>
<dbReference type="CDD" id="cd02612">
    <property type="entry name" value="HAD_PGPPase"/>
    <property type="match status" value="1"/>
</dbReference>
<feature type="region of interest" description="Disordered" evidence="2">
    <location>
        <begin position="72"/>
        <end position="97"/>
    </location>
</feature>
<comment type="similarity">
    <text evidence="1">Belongs to the HAD-like hydrolase superfamily. SerB family.</text>
</comment>
<dbReference type="EMBL" id="JBFTEZ010000002">
    <property type="protein sequence ID" value="MEX6463342.1"/>
    <property type="molecule type" value="Genomic_DNA"/>
</dbReference>
<evidence type="ECO:0000256" key="1">
    <source>
        <dbReference type="ARBA" id="ARBA00009184"/>
    </source>
</evidence>
<feature type="compositionally biased region" description="Basic and acidic residues" evidence="2">
    <location>
        <begin position="29"/>
        <end position="40"/>
    </location>
</feature>
<feature type="region of interest" description="Disordered" evidence="2">
    <location>
        <begin position="1"/>
        <end position="48"/>
    </location>
</feature>
<keyword evidence="3" id="KW-0378">Hydrolase</keyword>
<dbReference type="Gene3D" id="1.20.1440.100">
    <property type="entry name" value="SG protein - dephosphorylation function"/>
    <property type="match status" value="1"/>
</dbReference>
<evidence type="ECO:0000313" key="3">
    <source>
        <dbReference type="EMBL" id="MEX6463342.1"/>
    </source>
</evidence>
<dbReference type="Pfam" id="PF12710">
    <property type="entry name" value="HAD"/>
    <property type="match status" value="1"/>
</dbReference>